<dbReference type="AlphaFoldDB" id="A0AAN9ST23"/>
<reference evidence="2 3" key="1">
    <citation type="submission" date="2024-01" db="EMBL/GenBank/DDBJ databases">
        <title>The genomes of 5 underutilized Papilionoideae crops provide insights into root nodulation and disease resistanc.</title>
        <authorList>
            <person name="Jiang F."/>
        </authorList>
    </citation>
    <scope>NUCLEOTIDE SEQUENCE [LARGE SCALE GENOMIC DNA]</scope>
    <source>
        <strain evidence="2">DUOXIRENSHENG_FW03</strain>
        <tissue evidence="2">Leaves</tissue>
    </source>
</reference>
<keyword evidence="3" id="KW-1185">Reference proteome</keyword>
<protein>
    <submittedName>
        <fullName evidence="2">Uncharacterized protein</fullName>
    </submittedName>
</protein>
<feature type="chain" id="PRO_5042915483" evidence="1">
    <location>
        <begin position="20"/>
        <end position="174"/>
    </location>
</feature>
<sequence>MLLCPTLLQILLLMPSCNTRNGPQQAMGDKCQSHGISSEVRHTNDSMPIEVWEDRDSIRKLCRAWHISLGLHSFNAKMPRKWVAMSPLYSYKGRLLTRAGDYAAADIVHKILESWSLSVNLWTSRTASPDDWEGFLHYPGCLLEDGNIWCHEAVNDPIHLPKFGNCKVSYLIDE</sequence>
<evidence type="ECO:0000256" key="1">
    <source>
        <dbReference type="SAM" id="SignalP"/>
    </source>
</evidence>
<dbReference type="Proteomes" id="UP001386955">
    <property type="component" value="Unassembled WGS sequence"/>
</dbReference>
<accession>A0AAN9ST23</accession>
<name>A0AAN9ST23_PSOTE</name>
<comment type="caution">
    <text evidence="2">The sequence shown here is derived from an EMBL/GenBank/DDBJ whole genome shotgun (WGS) entry which is preliminary data.</text>
</comment>
<proteinExistence type="predicted"/>
<dbReference type="EMBL" id="JAYMYS010000002">
    <property type="protein sequence ID" value="KAK7405688.1"/>
    <property type="molecule type" value="Genomic_DNA"/>
</dbReference>
<gene>
    <name evidence="2" type="ORF">VNO78_07294</name>
</gene>
<evidence type="ECO:0000313" key="2">
    <source>
        <dbReference type="EMBL" id="KAK7405688.1"/>
    </source>
</evidence>
<feature type="signal peptide" evidence="1">
    <location>
        <begin position="1"/>
        <end position="19"/>
    </location>
</feature>
<organism evidence="2 3">
    <name type="scientific">Psophocarpus tetragonolobus</name>
    <name type="common">Winged bean</name>
    <name type="synonym">Dolichos tetragonolobus</name>
    <dbReference type="NCBI Taxonomy" id="3891"/>
    <lineage>
        <taxon>Eukaryota</taxon>
        <taxon>Viridiplantae</taxon>
        <taxon>Streptophyta</taxon>
        <taxon>Embryophyta</taxon>
        <taxon>Tracheophyta</taxon>
        <taxon>Spermatophyta</taxon>
        <taxon>Magnoliopsida</taxon>
        <taxon>eudicotyledons</taxon>
        <taxon>Gunneridae</taxon>
        <taxon>Pentapetalae</taxon>
        <taxon>rosids</taxon>
        <taxon>fabids</taxon>
        <taxon>Fabales</taxon>
        <taxon>Fabaceae</taxon>
        <taxon>Papilionoideae</taxon>
        <taxon>50 kb inversion clade</taxon>
        <taxon>NPAAA clade</taxon>
        <taxon>indigoferoid/millettioid clade</taxon>
        <taxon>Phaseoleae</taxon>
        <taxon>Psophocarpus</taxon>
    </lineage>
</organism>
<keyword evidence="1" id="KW-0732">Signal</keyword>
<evidence type="ECO:0000313" key="3">
    <source>
        <dbReference type="Proteomes" id="UP001386955"/>
    </source>
</evidence>